<accession>A0ABT5U1B0</accession>
<evidence type="ECO:0000256" key="2">
    <source>
        <dbReference type="ARBA" id="ARBA00023315"/>
    </source>
</evidence>
<feature type="domain" description="N-acetyltransferase" evidence="4">
    <location>
        <begin position="12"/>
        <end position="179"/>
    </location>
</feature>
<comment type="caution">
    <text evidence="5">The sequence shown here is derived from an EMBL/GenBank/DDBJ whole genome shotgun (WGS) entry which is preliminary data.</text>
</comment>
<evidence type="ECO:0000256" key="1">
    <source>
        <dbReference type="ARBA" id="ARBA00022679"/>
    </source>
</evidence>
<name>A0ABT5U1B0_9MICO</name>
<comment type="similarity">
    <text evidence="3">Belongs to the acetyltransferase family. RimJ subfamily.</text>
</comment>
<keyword evidence="2" id="KW-0012">Acyltransferase</keyword>
<protein>
    <submittedName>
        <fullName evidence="5">GNAT family protein</fullName>
    </submittedName>
</protein>
<dbReference type="InterPro" id="IPR016181">
    <property type="entry name" value="Acyl_CoA_acyltransferase"/>
</dbReference>
<dbReference type="PROSITE" id="PS51186">
    <property type="entry name" value="GNAT"/>
    <property type="match status" value="1"/>
</dbReference>
<dbReference type="Proteomes" id="UP001165561">
    <property type="component" value="Unassembled WGS sequence"/>
</dbReference>
<keyword evidence="6" id="KW-1185">Reference proteome</keyword>
<dbReference type="Pfam" id="PF13302">
    <property type="entry name" value="Acetyltransf_3"/>
    <property type="match status" value="1"/>
</dbReference>
<dbReference type="Gene3D" id="3.40.630.30">
    <property type="match status" value="1"/>
</dbReference>
<sequence length="195" mass="22105">MRWPVTLTGPAVVLRPLRLRDRRVWDELRLRNRAWLERWEATSPTPRAPITFRQYVRDLDAQARAGSALPFVMEHEGEMVGQLTVASIYYGSLCSATIGYWISEHVAGRGITTRAVALAADHCWSGLGLHRIEINIRPENTASLRVVEKLGFREEGVRRRYLHIDGDWRDHRSFALTAEEVPGGLLARLPAAGTR</sequence>
<evidence type="ECO:0000313" key="6">
    <source>
        <dbReference type="Proteomes" id="UP001165561"/>
    </source>
</evidence>
<dbReference type="InterPro" id="IPR000182">
    <property type="entry name" value="GNAT_dom"/>
</dbReference>
<evidence type="ECO:0000313" key="5">
    <source>
        <dbReference type="EMBL" id="MDD9208097.1"/>
    </source>
</evidence>
<dbReference type="PANTHER" id="PTHR43792">
    <property type="entry name" value="GNAT FAMILY, PUTATIVE (AFU_ORTHOLOGUE AFUA_3G00765)-RELATED-RELATED"/>
    <property type="match status" value="1"/>
</dbReference>
<keyword evidence="1" id="KW-0808">Transferase</keyword>
<dbReference type="EMBL" id="JARACI010001191">
    <property type="protein sequence ID" value="MDD9208097.1"/>
    <property type="molecule type" value="Genomic_DNA"/>
</dbReference>
<dbReference type="PANTHER" id="PTHR43792:SF8">
    <property type="entry name" value="[RIBOSOMAL PROTEIN US5]-ALANINE N-ACETYLTRANSFERASE"/>
    <property type="match status" value="1"/>
</dbReference>
<organism evidence="5 6">
    <name type="scientific">Georgenia halotolerans</name>
    <dbReference type="NCBI Taxonomy" id="3028317"/>
    <lineage>
        <taxon>Bacteria</taxon>
        <taxon>Bacillati</taxon>
        <taxon>Actinomycetota</taxon>
        <taxon>Actinomycetes</taxon>
        <taxon>Micrococcales</taxon>
        <taxon>Bogoriellaceae</taxon>
        <taxon>Georgenia</taxon>
    </lineage>
</organism>
<evidence type="ECO:0000259" key="4">
    <source>
        <dbReference type="PROSITE" id="PS51186"/>
    </source>
</evidence>
<evidence type="ECO:0000256" key="3">
    <source>
        <dbReference type="ARBA" id="ARBA00038502"/>
    </source>
</evidence>
<dbReference type="SUPFAM" id="SSF55729">
    <property type="entry name" value="Acyl-CoA N-acyltransferases (Nat)"/>
    <property type="match status" value="1"/>
</dbReference>
<gene>
    <name evidence="5" type="ORF">PU560_16725</name>
</gene>
<dbReference type="InterPro" id="IPR051531">
    <property type="entry name" value="N-acetyltransferase"/>
</dbReference>
<proteinExistence type="inferred from homology"/>
<reference evidence="5" key="1">
    <citation type="submission" date="2023-02" db="EMBL/GenBank/DDBJ databases">
        <title>Georgenia sp.10Sc9-8, isolated from a soil sample collected from the Taklamakan desert.</title>
        <authorList>
            <person name="Liu S."/>
        </authorList>
    </citation>
    <scope>NUCLEOTIDE SEQUENCE</scope>
    <source>
        <strain evidence="5">10Sc9-8</strain>
    </source>
</reference>